<reference evidence="2" key="1">
    <citation type="submission" date="2021-02" db="EMBL/GenBank/DDBJ databases">
        <authorList>
            <person name="Nowell W R."/>
        </authorList>
    </citation>
    <scope>NUCLEOTIDE SEQUENCE</scope>
</reference>
<protein>
    <submittedName>
        <fullName evidence="2">Uncharacterized protein</fullName>
    </submittedName>
</protein>
<evidence type="ECO:0000313" key="1">
    <source>
        <dbReference type="EMBL" id="CAF1502210.1"/>
    </source>
</evidence>
<comment type="caution">
    <text evidence="2">The sequence shown here is derived from an EMBL/GenBank/DDBJ whole genome shotgun (WGS) entry which is preliminary data.</text>
</comment>
<gene>
    <name evidence="1" type="ORF">BJG266_LOCUS43236</name>
    <name evidence="2" type="ORF">QVE165_LOCUS60153</name>
</gene>
<accession>A0A816E3J2</accession>
<name>A0A816E3J2_9BILA</name>
<dbReference type="Proteomes" id="UP000663877">
    <property type="component" value="Unassembled WGS sequence"/>
</dbReference>
<dbReference type="InterPro" id="IPR037176">
    <property type="entry name" value="Osmotin/thaumatin-like_sf"/>
</dbReference>
<dbReference type="SUPFAM" id="SSF49870">
    <property type="entry name" value="Osmotin, thaumatin-like protein"/>
    <property type="match status" value="1"/>
</dbReference>
<sequence length="150" mass="16281">MGFIIQLAMLFIVGIVATSGIIVEFQNGLNFPIQLVVTQNNVAPMLLATIPTGGARAYQLPKGFAGNFKHGWGGKGVTLFEISVQTHDANTYYDLSAIDGFNVPMKVYAPDGTRLEALHSSAPDAYLYPTDDTKTHGLRGDGRFVVVFDW</sequence>
<dbReference type="AlphaFoldDB" id="A0A816E3J2"/>
<proteinExistence type="predicted"/>
<evidence type="ECO:0000313" key="3">
    <source>
        <dbReference type="Proteomes" id="UP000663832"/>
    </source>
</evidence>
<organism evidence="2 3">
    <name type="scientific">Adineta steineri</name>
    <dbReference type="NCBI Taxonomy" id="433720"/>
    <lineage>
        <taxon>Eukaryota</taxon>
        <taxon>Metazoa</taxon>
        <taxon>Spiralia</taxon>
        <taxon>Gnathifera</taxon>
        <taxon>Rotifera</taxon>
        <taxon>Eurotatoria</taxon>
        <taxon>Bdelloidea</taxon>
        <taxon>Adinetida</taxon>
        <taxon>Adinetidae</taxon>
        <taxon>Adineta</taxon>
    </lineage>
</organism>
<dbReference type="EMBL" id="CAJNOI010003021">
    <property type="protein sequence ID" value="CAF1502210.1"/>
    <property type="molecule type" value="Genomic_DNA"/>
</dbReference>
<evidence type="ECO:0000313" key="2">
    <source>
        <dbReference type="EMBL" id="CAF1644790.1"/>
    </source>
</evidence>
<dbReference type="OrthoDB" id="430315at2759"/>
<dbReference type="EMBL" id="CAJNOM010003365">
    <property type="protein sequence ID" value="CAF1644790.1"/>
    <property type="molecule type" value="Genomic_DNA"/>
</dbReference>
<keyword evidence="3" id="KW-1185">Reference proteome</keyword>
<dbReference type="Gene3D" id="2.60.110.10">
    <property type="entry name" value="Thaumatin"/>
    <property type="match status" value="1"/>
</dbReference>
<dbReference type="Proteomes" id="UP000663832">
    <property type="component" value="Unassembled WGS sequence"/>
</dbReference>